<sequence>MRSLLLHSEQIPSIAQTFDNEIANHRERIENIGIILIRTGLTHAAPKTKVMRQSRDWKPMIFRITFVFLRKSCRTYANHLFFYEKSSLWNYRSQLETRFLRSSWVSPVLDQCCHDINTTRDGWLNSYPSPGFPPYKKPGFSKKPGFLIIWLRKLLLRLLHPIYLPQILPTLPNAL</sequence>
<name>A0AAV3WIR7_9CYAN</name>
<protein>
    <recommendedName>
        <fullName evidence="3">Transposase</fullName>
    </recommendedName>
</protein>
<accession>A0AAV3WIR7</accession>
<dbReference type="AlphaFoldDB" id="A0AAV3WIR7"/>
<dbReference type="EMBL" id="BLAY01000068">
    <property type="protein sequence ID" value="GET39549.1"/>
    <property type="molecule type" value="Genomic_DNA"/>
</dbReference>
<gene>
    <name evidence="1" type="ORF">MiSe_43190</name>
</gene>
<keyword evidence="2" id="KW-1185">Reference proteome</keyword>
<comment type="caution">
    <text evidence="1">The sequence shown here is derived from an EMBL/GenBank/DDBJ whole genome shotgun (WGS) entry which is preliminary data.</text>
</comment>
<evidence type="ECO:0008006" key="3">
    <source>
        <dbReference type="Google" id="ProtNLM"/>
    </source>
</evidence>
<dbReference type="Proteomes" id="UP001050975">
    <property type="component" value="Unassembled WGS sequence"/>
</dbReference>
<evidence type="ECO:0000313" key="2">
    <source>
        <dbReference type="Proteomes" id="UP001050975"/>
    </source>
</evidence>
<proteinExistence type="predicted"/>
<reference evidence="1" key="1">
    <citation type="submission" date="2019-10" db="EMBL/GenBank/DDBJ databases">
        <title>Draft genome sequece of Microseira wollei NIES-4236.</title>
        <authorList>
            <person name="Yamaguchi H."/>
            <person name="Suzuki S."/>
            <person name="Kawachi M."/>
        </authorList>
    </citation>
    <scope>NUCLEOTIDE SEQUENCE</scope>
    <source>
        <strain evidence="1">NIES-4236</strain>
    </source>
</reference>
<evidence type="ECO:0000313" key="1">
    <source>
        <dbReference type="EMBL" id="GET39549.1"/>
    </source>
</evidence>
<organism evidence="1 2">
    <name type="scientific">Microseira wollei NIES-4236</name>
    <dbReference type="NCBI Taxonomy" id="2530354"/>
    <lineage>
        <taxon>Bacteria</taxon>
        <taxon>Bacillati</taxon>
        <taxon>Cyanobacteriota</taxon>
        <taxon>Cyanophyceae</taxon>
        <taxon>Oscillatoriophycideae</taxon>
        <taxon>Aerosakkonematales</taxon>
        <taxon>Aerosakkonemataceae</taxon>
        <taxon>Microseira</taxon>
    </lineage>
</organism>